<dbReference type="GO" id="GO:0070062">
    <property type="term" value="C:extracellular exosome"/>
    <property type="evidence" value="ECO:0007669"/>
    <property type="project" value="TreeGrafter"/>
</dbReference>
<organism evidence="2 3">
    <name type="scientific">Marmota monax</name>
    <name type="common">Woodchuck</name>
    <dbReference type="NCBI Taxonomy" id="9995"/>
    <lineage>
        <taxon>Eukaryota</taxon>
        <taxon>Metazoa</taxon>
        <taxon>Chordata</taxon>
        <taxon>Craniata</taxon>
        <taxon>Vertebrata</taxon>
        <taxon>Euteleostomi</taxon>
        <taxon>Mammalia</taxon>
        <taxon>Eutheria</taxon>
        <taxon>Euarchontoglires</taxon>
        <taxon>Glires</taxon>
        <taxon>Rodentia</taxon>
        <taxon>Sciuromorpha</taxon>
        <taxon>Sciuridae</taxon>
        <taxon>Xerinae</taxon>
        <taxon>Marmotini</taxon>
        <taxon>Marmota</taxon>
    </lineage>
</organism>
<dbReference type="InterPro" id="IPR013787">
    <property type="entry name" value="S100_Ca-bd_sub"/>
</dbReference>
<dbReference type="AlphaFoldDB" id="A0A5E4A7B8"/>
<dbReference type="PANTHER" id="PTHR11639:SF67">
    <property type="entry name" value="PROTEIN S100-A7-LIKE 2"/>
    <property type="match status" value="1"/>
</dbReference>
<evidence type="ECO:0000259" key="1">
    <source>
        <dbReference type="PROSITE" id="PS50222"/>
    </source>
</evidence>
<dbReference type="Pfam" id="PF01023">
    <property type="entry name" value="S_100"/>
    <property type="match status" value="1"/>
</dbReference>
<proteinExistence type="predicted"/>
<dbReference type="CDD" id="cd00213">
    <property type="entry name" value="S-100"/>
    <property type="match status" value="1"/>
</dbReference>
<evidence type="ECO:0000313" key="3">
    <source>
        <dbReference type="Proteomes" id="UP000335636"/>
    </source>
</evidence>
<dbReference type="SUPFAM" id="SSF47473">
    <property type="entry name" value="EF-hand"/>
    <property type="match status" value="1"/>
</dbReference>
<dbReference type="GO" id="GO:0043542">
    <property type="term" value="P:endothelial cell migration"/>
    <property type="evidence" value="ECO:0007669"/>
    <property type="project" value="TreeGrafter"/>
</dbReference>
<dbReference type="GO" id="GO:0048306">
    <property type="term" value="F:calcium-dependent protein binding"/>
    <property type="evidence" value="ECO:0007669"/>
    <property type="project" value="TreeGrafter"/>
</dbReference>
<evidence type="ECO:0000313" key="2">
    <source>
        <dbReference type="EMBL" id="VTJ53157.1"/>
    </source>
</evidence>
<dbReference type="SMART" id="SM01394">
    <property type="entry name" value="S_100"/>
    <property type="match status" value="1"/>
</dbReference>
<gene>
    <name evidence="2" type="ORF">MONAX_5E037629</name>
</gene>
<dbReference type="Proteomes" id="UP000335636">
    <property type="component" value="Unassembled WGS sequence"/>
</dbReference>
<dbReference type="EMBL" id="CABDUW010000025">
    <property type="protein sequence ID" value="VTJ53157.1"/>
    <property type="molecule type" value="Genomic_DNA"/>
</dbReference>
<dbReference type="InterPro" id="IPR011992">
    <property type="entry name" value="EF-hand-dom_pair"/>
</dbReference>
<comment type="caution">
    <text evidence="2">The sequence shown here is derived from an EMBL/GenBank/DDBJ whole genome shotgun (WGS) entry which is preliminary data.</text>
</comment>
<dbReference type="PROSITE" id="PS50222">
    <property type="entry name" value="EF_HAND_2"/>
    <property type="match status" value="1"/>
</dbReference>
<dbReference type="GO" id="GO:0005509">
    <property type="term" value="F:calcium ion binding"/>
    <property type="evidence" value="ECO:0007669"/>
    <property type="project" value="InterPro"/>
</dbReference>
<keyword evidence="3" id="KW-1185">Reference proteome</keyword>
<protein>
    <recommendedName>
        <fullName evidence="1">EF-hand domain-containing protein</fullName>
    </recommendedName>
</protein>
<sequence length="99" mass="11215">MGNTEAERMMTGLLQLYHEYAQDSGAMDKAGLSKMMQENFPTFLSACERKSPDFLEKFFKKEDVNHDEKISFPEFLSSVATVAMDMYPKSQGQKPCSEG</sequence>
<name>A0A5E4A7B8_MARMO</name>
<accession>A0A5E4A7B8</accession>
<reference evidence="2" key="1">
    <citation type="submission" date="2019-04" db="EMBL/GenBank/DDBJ databases">
        <authorList>
            <person name="Alioto T."/>
            <person name="Alioto T."/>
        </authorList>
    </citation>
    <scope>NUCLEOTIDE SEQUENCE [LARGE SCALE GENOMIC DNA]</scope>
</reference>
<dbReference type="InterPro" id="IPR002048">
    <property type="entry name" value="EF_hand_dom"/>
</dbReference>
<dbReference type="InterPro" id="IPR034325">
    <property type="entry name" value="S-100_dom"/>
</dbReference>
<dbReference type="GO" id="GO:0046914">
    <property type="term" value="F:transition metal ion binding"/>
    <property type="evidence" value="ECO:0007669"/>
    <property type="project" value="InterPro"/>
</dbReference>
<dbReference type="GO" id="GO:0005737">
    <property type="term" value="C:cytoplasm"/>
    <property type="evidence" value="ECO:0007669"/>
    <property type="project" value="TreeGrafter"/>
</dbReference>
<dbReference type="PANTHER" id="PTHR11639">
    <property type="entry name" value="S100 CALCIUM-BINDING PROTEIN"/>
    <property type="match status" value="1"/>
</dbReference>
<feature type="domain" description="EF-hand" evidence="1">
    <location>
        <begin position="50"/>
        <end position="85"/>
    </location>
</feature>
<dbReference type="Gene3D" id="1.10.238.10">
    <property type="entry name" value="EF-hand"/>
    <property type="match status" value="1"/>
</dbReference>